<comment type="caution">
    <text evidence="10">The sequence shown here is derived from an EMBL/GenBank/DDBJ whole genome shotgun (WGS) entry which is preliminary data.</text>
</comment>
<organism evidence="10 11">
    <name type="scientific">Prorocentrum cordatum</name>
    <dbReference type="NCBI Taxonomy" id="2364126"/>
    <lineage>
        <taxon>Eukaryota</taxon>
        <taxon>Sar</taxon>
        <taxon>Alveolata</taxon>
        <taxon>Dinophyceae</taxon>
        <taxon>Prorocentrales</taxon>
        <taxon>Prorocentraceae</taxon>
        <taxon>Prorocentrum</taxon>
    </lineage>
</organism>
<dbReference type="InterPro" id="IPR045156">
    <property type="entry name" value="Vac8"/>
</dbReference>
<dbReference type="InterPro" id="IPR001478">
    <property type="entry name" value="PDZ"/>
</dbReference>
<accession>A0ABN9WIQ0</accession>
<evidence type="ECO:0000256" key="4">
    <source>
        <dbReference type="ARBA" id="ARBA00022737"/>
    </source>
</evidence>
<feature type="region of interest" description="Disordered" evidence="8">
    <location>
        <begin position="3134"/>
        <end position="3179"/>
    </location>
</feature>
<feature type="compositionally biased region" description="Acidic residues" evidence="8">
    <location>
        <begin position="1154"/>
        <end position="1165"/>
    </location>
</feature>
<dbReference type="SUPFAM" id="SSF48371">
    <property type="entry name" value="ARM repeat"/>
    <property type="match status" value="6"/>
</dbReference>
<keyword evidence="5" id="KW-0472">Membrane</keyword>
<proteinExistence type="inferred from homology"/>
<evidence type="ECO:0000256" key="8">
    <source>
        <dbReference type="SAM" id="MobiDB-lite"/>
    </source>
</evidence>
<feature type="region of interest" description="Disordered" evidence="8">
    <location>
        <begin position="2533"/>
        <end position="2556"/>
    </location>
</feature>
<evidence type="ECO:0000313" key="10">
    <source>
        <dbReference type="EMBL" id="CAK0886385.1"/>
    </source>
</evidence>
<dbReference type="Proteomes" id="UP001189429">
    <property type="component" value="Unassembled WGS sequence"/>
</dbReference>
<evidence type="ECO:0000256" key="1">
    <source>
        <dbReference type="ARBA" id="ARBA00004592"/>
    </source>
</evidence>
<keyword evidence="4" id="KW-0677">Repeat</keyword>
<feature type="compositionally biased region" description="Basic and acidic residues" evidence="8">
    <location>
        <begin position="4602"/>
        <end position="4615"/>
    </location>
</feature>
<dbReference type="SMART" id="SM00185">
    <property type="entry name" value="ARM"/>
    <property type="match status" value="8"/>
</dbReference>
<feature type="region of interest" description="Disordered" evidence="8">
    <location>
        <begin position="4601"/>
        <end position="4622"/>
    </location>
</feature>
<evidence type="ECO:0000256" key="7">
    <source>
        <dbReference type="ARBA" id="ARBA00026209"/>
    </source>
</evidence>
<keyword evidence="6" id="KW-0449">Lipoprotein</keyword>
<dbReference type="InterPro" id="IPR000225">
    <property type="entry name" value="Armadillo"/>
</dbReference>
<evidence type="ECO:0000256" key="3">
    <source>
        <dbReference type="ARBA" id="ARBA00022554"/>
    </source>
</evidence>
<dbReference type="InterPro" id="IPR036034">
    <property type="entry name" value="PDZ_sf"/>
</dbReference>
<dbReference type="CDD" id="cd00136">
    <property type="entry name" value="PDZ_canonical"/>
    <property type="match status" value="1"/>
</dbReference>
<comment type="subcellular location">
    <subcellularLocation>
        <location evidence="1">Vacuole membrane</location>
        <topology evidence="1">Lipid-anchor</topology>
    </subcellularLocation>
</comment>
<evidence type="ECO:0000256" key="2">
    <source>
        <dbReference type="ARBA" id="ARBA00005462"/>
    </source>
</evidence>
<reference evidence="10" key="1">
    <citation type="submission" date="2023-10" db="EMBL/GenBank/DDBJ databases">
        <authorList>
            <person name="Chen Y."/>
            <person name="Shah S."/>
            <person name="Dougan E. K."/>
            <person name="Thang M."/>
            <person name="Chan C."/>
        </authorList>
    </citation>
    <scope>NUCLEOTIDE SEQUENCE [LARGE SCALE GENOMIC DNA]</scope>
</reference>
<keyword evidence="3" id="KW-0926">Vacuole</keyword>
<dbReference type="EMBL" id="CAUYUJ010018796">
    <property type="protein sequence ID" value="CAK0886385.1"/>
    <property type="molecule type" value="Genomic_DNA"/>
</dbReference>
<feature type="compositionally biased region" description="Acidic residues" evidence="8">
    <location>
        <begin position="2539"/>
        <end position="2548"/>
    </location>
</feature>
<evidence type="ECO:0000256" key="6">
    <source>
        <dbReference type="ARBA" id="ARBA00023288"/>
    </source>
</evidence>
<feature type="compositionally biased region" description="Low complexity" evidence="8">
    <location>
        <begin position="4885"/>
        <end position="4894"/>
    </location>
</feature>
<comment type="similarity">
    <text evidence="2">Belongs to the beta-catenin family.</text>
</comment>
<evidence type="ECO:0000256" key="5">
    <source>
        <dbReference type="ARBA" id="ARBA00023136"/>
    </source>
</evidence>
<sequence>MSSYGELIQALGVLRNVKERRHGIKTLASLCANRAFQVRIVQRGGWRSAILPLIISLDEECRKYASLAIANLSTCPAAHQQLKDEEVLRHLVPMLQSEEVEAVVIYVLNALGNFASSDIMWEQLQRMNAIENVLAAMKNMQRDEIKTNALFCISNLTSDPVQRAWMMAPANKTYEVAWKLLQHPDFMICQYSLAVLRGLSVEKTAQDIFPKMGMLPYLIGILQTNCPMSFKTLTLSILLHFSFQQANHPALMESSALACVHAAIKGDGNFEFIPHGVFIVANLCESVDLHDRIVESPLFPALCDHIQNDNKEVQRHVIRAFMQLSLSPKYHHVLLSVGVVSNVCPIAMTERFSVEMRTNALQLMGAVCATHPTTPTDGDIMDLLFLICNAGEHIEIRRASMLVVANASADKANEASLLRKPFVEALVIALSKATDTILMDYLCLFFHNITKMDNKAGSMMVHCRYHHHMFTYEKLEALSMASSIYVCDTCRQLAQDSVVRSQLMQEAMLFKTLADAWAGSIADDRLAPHLALMSSAFVYHSDAHTEFVLQGGVRLIMELYSHSKVEHVRLCCLLSLLYLAENRQSQRSIAQERGMQMLLAAAENETHVDLVTNALKALIPFASSDDYRPQLGMEGGVDTFASYLFSSSLELQQLGVHLLQNLLEFRANRRIFLGLSDAKKCEEDYLEPLLKFLPRYVQAMNSRNKKKAMSDAKTLSSADKELTPHDPFMVRSCIHSLALLTLEHSEASYKRLIQLQAAHLMYDLFYSEQIDRSSGEAILLFFANILHSEADTQATVLRGLNVVPMLLSAWEMDFSAHTNVRCLSAVLAMARRKELRSRVLVHLDMIMANMNVNLSSPSRDENFYSTAAVHCALLCELTRSTPDSHQQLADASIIEALLMFVTLAGRGPRDEVCVELLLSAVFGISTMVASPAVGEQCLRSMLSPVTRMQLFLGLLRLPAEAINSNFYSGTVGVRTLQRTAAPDITDEELEVGEVGIRDFLSYCGVKPADFMYRNIIRTLCIAIANPELRHRIQDATSLQNIVPTCVFALNGTSDIYLQVFGYILVAIFGGEKQLRYGFVNSSAIINELLTCCRRYSDPLTSGMGTSVEEQLKKLGGGGGPWSPQSVALNRYLLAMLALTHLADHMRNVYRLEDSQDGEQDEEDREVDGGADGPDGKLSYSNLRFVARLAPVSFRELDPDMLVKNGLTEIQEFTALLRVVVVHNALLTRIELEEQKKGGEVKPELVGAVAQTVDSLQDVKTDADLVPDILKQEFKSLRSVQEKCLGLLNVVDWYVGENRSQALVVAIMESLGSLSWLCPMSVDMPQSAYRIMAHCPEWLQPGLLTVMCNIMSDPSRIGKEDERPIADRSRMNLRLGEVDSDYLFPLLATSEVGIRQRTLGLLANLSTHPGMLRFVVGSGVIRIYQAMPDRSDFLNKFGIIIEQMRILANTTCRDDSHESFCTMGVIQFLRDAMRHSSDLLHAAAPLDTNRKEAEEQFDYCEILFGEYDAPPLGLRIRWEQPPVLNEILPDTPAEQYIDALAEGDELIEINGIDVSYMEQEDIAPMFQDRPLRLVFRRRVDESAPVALEAPALTAKGDATQDFGGLQVVHVESIGVYGDRDQYLECFNLAVLAVHNIATVSGNHEMLFNEPQILSMLLAAIPSQVISPGLRRLIFSALTCLAQGKDMAGRVFQAMSDYFISCEKTDPSLQKYIMLCANLYYTGMRPEDIKPDRSMLVFVEQISLGSPSNEANRAVAEIMHGMAKAPKDLRVDFVSRDSLVVAVTFMECMDQWEVQSRAFESVYFLTMGACDPELWVSLDLLQRMARAASRLQQKSVDDDDEMLRNHAEALWEITLRTCDICLQWESLVHEVNRCAEIDRYLVTFFFDAHRSRPLMVKVVAHFMETLIDCSEGTCWCRWRNMGMADKIIGWFAVQSEAMKGDAGAALAKQKVMSPLAAEFPVPAGESVDSMLHMLVSATRVDPTTTGVLLTEGVMSAMAQRIIAHAGFYRKHHAEPETMEMQKANVAFRAIAQHLGACINDVEGLTALSGMGLEAHLVSLLELPPEDYRTPSLLVLAALCGHKGPCYALLKNSSFVKVLRTIEAQLESHGSALEAEELEYFACILDKSCCHPELTQIIVGSVFRLLCLLCVKGRTIQCQLLASRALARCALAKPDSLHVLTDPSQGLQYLHHVMSVASCLRKEGFADEESQHSIDRRAMVARVAHSLEENPQEGQLVDYFSRVALCEAVTASPHVCRSAFDDLDGVALLQDFGAALERAEKKASSTVAPKEVELAAGGVLNSLITMLHVLLCVVFRQGSEKEAATLGMQMAMARVMGAIGRLALPDAGEDDEEEADAAPAALAELLTGDIRVIFYLSALLREVCSQPFRSGFLAMVRTPPFFLALEACVTLAVQRLQREVKREPHKDILRPKVVQQVSVESPMAGRVDNFSLAFVFEHVLVCLRHSLVQAMYVKADPGSSRADPWHWQAQEKLKVHLEVMTWLPEVMRQFVDTRAIKVEAVRYLCAVATFYEAPQAQPQDADYQEDEEGEDIVPANPEESGTSAYRLAEVFSLSHPDVLGLLTEVLETDEDPCTLTLAMQGAANLASYERRRRLGHSPPTEELPVDGLTGLVAATVRTLRLVSSWQPEYVSDMLLSANRLIGQLLCCNNTAMSSRLVTLDMFKAMQEMFDVFLKDAFKLKTNKEFHLQVQSNIQLLRSFVCAGCLAEVALEQEAAGARQRSSDAQRSAALSSLSTGLDAPELVNLIVLTAGTLVATGGQARQWRKGAHEEPDAVISSVFDDVTASLQTLLRRTDINGGIDWDRVELFRFEQMMKDIQAHRRQVSGIVDDEVLLNLLYLMTKQGYVYGNQHFPDYLMEVAYSQRESHTTMQDIAAVCFAMVTALGKLRNGGQINVANVVKNHAEFVLSLAQVSDPRLKLWHYRLLTQWTKKPHVLKEISADAAALRFVIDALLDESLGRYSVVILHNISVLRCATVMKGKGQLAVACEAYRRMVPGSQQGDEANRRMLRKLVLATVRNVLFGVEDLQTELGDEDLAAIVELVTAIEAPDVAIFMAMLMHVCDGCSAERAAKSLAGHGALLEFLVRNVYGFASACQPGAGDIIDVGSAQDLYGCVMQLQEPPAPSEGEGGLKEPGSPSQQRGLQPAAKGLTPPPGPTSPVKGLGKKMTLYQQSRRRRVATSSGMQVVQERVVDQGNAKAGKGAERQLKEFLYFASVEVLSHATFVEGSGGPLAEGDEDGQPAAAGRDCLEALFGRNPITAFLKTLREQVQLHERKRVVFSDLFMHVSAKFIWHCWSNPMFRRHIDTPLNLEALAALTPFFLEWPNQDVQGLTLEICLYAGLHRYPIVRDYLCEKHTKFPELTAAALGHAMVDPEGDVAMRQAMQYLKVFAQLLRSRCLSQKGLRRLVISLQGAMLASRPEGLCASLAQKDSQLFGELLEQLKTYWEAGYVKQGMAVMIALTVGSHYKPLQELDSFVLHILDFAPSLLESEFVLFFPVLCRLASLGGKRIQLPMLQRKVHVRVARLLEKATGELEAELKSGEPEKTPGIAEGAWKEPKLGARQRIQWILAFFVTFASVCDPEEGDNVNTHAPDVHFDSFVCVDLLQILMRILRTQPHPFEASAACFLISCVSYANTLPAYMPDLLRVSVKAFPSLIDEPTGKSRVRSPTAEAGPDSMLHLRLPSSQRMELGLRRSFIHLLANAGYLPASSPSLTSNAAAFRFLVGLGIEHGLYQDPAAPLHTKLYCLAHMVTRTDDYNVLFDDSAMGGSGLFEVLTSASKQVLEEDADETCDLRVIWANSVVTIASSAGTTLLTKPEFRALLLTAIGFAETILHETCGPQGLEGGSKGLGLGFEFSRSLLAALRPLAQKVEFKELRQPYILYLLSMASSALLPSLRNQALDNLHNMITKSTAQDLIGALVMVTSSVETFKRIMCGGNEEMASSCIRCVCSLGELAGYEVNTHLLSVLETVIDVIGNPSMSATRILGLGEAFVSLTKVRAFEVIDAMLDVKDLTAFLGLARSSQAVRRELVGRWLETYGSSLYEVDEVLEVFRSSTARGFLHIAARCTLKPEEAQDFRRLVFAAIEKRVREWRGSISGLRDFLSEPLLSSMLPMCELQPDLTAAMAALMHSFITCDESFMLDRIWSGGHLAWLCRCMSLKSAPQVVTMRSAGQTTGSVSSKNSKTWERHVDLTVSQSMILRVIWELYKLYPTELCAKALKSDCLIKNWQDYIAYYCHHAWPLRESTEIEEATTTAIILAMLLAARVSHDSGESARSQLIQQGMLGLCFTVMLPPPPVQKALLASIGAAEETPGAEDGELNEVSKMPEAKLIAGDIATLLFRLPDSFKLLKARHFAAVPLAMFSQLHSWRHVVFEKQGSFSAVETVSLLERCASLYMSLVSSLSVEWCLEHLGLHRMSVMGPLFLDLWSRHGNPLLKQHSLRLFTSFCQVRVLYVHFLTQESRADALQQAVHRIFGAWDVRELRHVVWLLAASLAHALGIPVLPDHIEKAVKRALQDRDCVELSTVSDNLGAELADQIASKNMLLSTFLTQMISWCEQPPGDTYSRSWCLWMVAAILKHGDVTGAAAIRRAGEDDQDDKKNPEPTEEDKEPDVILVLPGMPEEEHLRRRAKFAAELAEVGVKPAQEQASPDGKPAAGKAKAAEAPEAAHCKTAWLRETPALSATLASMTAKCIQSDRKEFRMLGCVTAAACLAELPFSPPHFAEALDGEVVVRCAESKGERSLNVSALLLLSTISSFRLPLKAQNLSEAFLKRFFELQRVLLEGISRCGEHSFGLLASWLAEQPRGALLEADLRCLAAFVIGQCIAPPPATAPSLDLDTVASASPARVLEASPMAANRNDPPAVAECGPPPALLLDLLAQDPGKQRGDGLGRSRPGMTHSSQMRA</sequence>
<dbReference type="PANTHER" id="PTHR47249:SF1">
    <property type="entry name" value="VACUOLAR PROTEIN 8"/>
    <property type="match status" value="1"/>
</dbReference>
<feature type="region of interest" description="Disordered" evidence="8">
    <location>
        <begin position="4869"/>
        <end position="4917"/>
    </location>
</feature>
<dbReference type="SMART" id="SM00228">
    <property type="entry name" value="PDZ"/>
    <property type="match status" value="1"/>
</dbReference>
<dbReference type="Gene3D" id="2.30.42.10">
    <property type="match status" value="1"/>
</dbReference>
<name>A0ABN9WIQ0_9DINO</name>
<protein>
    <recommendedName>
        <fullName evidence="7">Vacuolar protein 8</fullName>
    </recommendedName>
</protein>
<feature type="region of interest" description="Disordered" evidence="8">
    <location>
        <begin position="1151"/>
        <end position="1175"/>
    </location>
</feature>
<dbReference type="SUPFAM" id="SSF50156">
    <property type="entry name" value="PDZ domain-like"/>
    <property type="match status" value="1"/>
</dbReference>
<dbReference type="InterPro" id="IPR016024">
    <property type="entry name" value="ARM-type_fold"/>
</dbReference>
<dbReference type="PANTHER" id="PTHR47249">
    <property type="entry name" value="VACUOLAR PROTEIN 8"/>
    <property type="match status" value="1"/>
</dbReference>
<gene>
    <name evidence="10" type="ORF">PCOR1329_LOCUS67749</name>
</gene>
<dbReference type="InterPro" id="IPR011989">
    <property type="entry name" value="ARM-like"/>
</dbReference>
<evidence type="ECO:0000259" key="9">
    <source>
        <dbReference type="PROSITE" id="PS50106"/>
    </source>
</evidence>
<keyword evidence="11" id="KW-1185">Reference proteome</keyword>
<dbReference type="PROSITE" id="PS50106">
    <property type="entry name" value="PDZ"/>
    <property type="match status" value="1"/>
</dbReference>
<dbReference type="Gene3D" id="1.25.10.10">
    <property type="entry name" value="Leucine-rich Repeat Variant"/>
    <property type="match status" value="3"/>
</dbReference>
<feature type="domain" description="PDZ" evidence="9">
    <location>
        <begin position="1500"/>
        <end position="1567"/>
    </location>
</feature>
<evidence type="ECO:0000313" key="11">
    <source>
        <dbReference type="Proteomes" id="UP001189429"/>
    </source>
</evidence>